<evidence type="ECO:0000256" key="7">
    <source>
        <dbReference type="ARBA" id="ARBA00022833"/>
    </source>
</evidence>
<dbReference type="PROSITE" id="PS50089">
    <property type="entry name" value="ZF_RING_2"/>
    <property type="match status" value="1"/>
</dbReference>
<dbReference type="EMBL" id="CAKOAT010719598">
    <property type="protein sequence ID" value="CAH8386792.1"/>
    <property type="molecule type" value="Genomic_DNA"/>
</dbReference>
<comment type="catalytic activity">
    <reaction evidence="1">
        <text>S-ubiquitinyl-[E2 ubiquitin-conjugating enzyme]-L-cysteine + [acceptor protein]-L-lysine = [E2 ubiquitin-conjugating enzyme]-L-cysteine + N(6)-ubiquitinyl-[acceptor protein]-L-lysine.</text>
        <dbReference type="EC" id="2.3.2.27"/>
    </reaction>
</comment>
<dbReference type="AlphaFoldDB" id="A0ABC8LTK7"/>
<keyword evidence="6" id="KW-0833">Ubl conjugation pathway</keyword>
<keyword evidence="3" id="KW-0808">Transferase</keyword>
<evidence type="ECO:0000256" key="8">
    <source>
        <dbReference type="PROSITE-ProRule" id="PRU00175"/>
    </source>
</evidence>
<sequence length="419" mass="47264">MAKLFGCPINLEAEEEDGDGSSIAVATSFSAGLPPPVNQRETNIPYFRFLDSNSDSEFEYDSYRCFIDFFDRDSYIGLNRRLSSSTSCDFDIWGTQDMEVEIELELRIGSGSGSGSNDSVELGLQVGEIDQSRVEIDTGRVKIDLDRVEGDTSRVEVDTGRVEIDWDWVEIDTGRVEINPGRVEIDTGRVEINPDRVGVDSLVEVDTGRVETNPGRVEVDTSRVEIDWDRVEVGTGVTVEAMIVDEEQPVEANLLLEEEGLSWWDHNQEWPDLFFDTDLLEETTEVGTGFWDSTYGVTLPSIDELAQDHGEEDYEDVLARTFEESEVNGSPPASKRVVDELPDVVGVTSEELSIACAICKDEIVVEERVKRLPCKHYYHGECIVPWLGIRNTCPVCRYELPTDDVEYESNRRSQRRRLN</sequence>
<dbReference type="Gene3D" id="3.30.40.10">
    <property type="entry name" value="Zinc/RING finger domain, C3HC4 (zinc finger)"/>
    <property type="match status" value="1"/>
</dbReference>
<evidence type="ECO:0000259" key="9">
    <source>
        <dbReference type="PROSITE" id="PS50089"/>
    </source>
</evidence>
<dbReference type="SMART" id="SM00184">
    <property type="entry name" value="RING"/>
    <property type="match status" value="1"/>
</dbReference>
<dbReference type="EC" id="2.3.2.27" evidence="2"/>
<evidence type="ECO:0000256" key="5">
    <source>
        <dbReference type="ARBA" id="ARBA00022771"/>
    </source>
</evidence>
<evidence type="ECO:0000256" key="4">
    <source>
        <dbReference type="ARBA" id="ARBA00022723"/>
    </source>
</evidence>
<evidence type="ECO:0000256" key="1">
    <source>
        <dbReference type="ARBA" id="ARBA00000900"/>
    </source>
</evidence>
<dbReference type="PANTHER" id="PTHR15710">
    <property type="entry name" value="E3 UBIQUITIN-PROTEIN LIGASE PRAJA"/>
    <property type="match status" value="1"/>
</dbReference>
<accession>A0ABC8LTK7</accession>
<keyword evidence="5 8" id="KW-0863">Zinc-finger</keyword>
<comment type="caution">
    <text evidence="10">The sequence shown here is derived from an EMBL/GenBank/DDBJ whole genome shotgun (WGS) entry which is preliminary data.</text>
</comment>
<dbReference type="GO" id="GO:0061630">
    <property type="term" value="F:ubiquitin protein ligase activity"/>
    <property type="evidence" value="ECO:0007669"/>
    <property type="project" value="UniProtKB-EC"/>
</dbReference>
<gene>
    <name evidence="10" type="ORF">ERUC_LOCUS39275</name>
</gene>
<evidence type="ECO:0000256" key="6">
    <source>
        <dbReference type="ARBA" id="ARBA00022786"/>
    </source>
</evidence>
<keyword evidence="4" id="KW-0479">Metal-binding</keyword>
<dbReference type="PANTHER" id="PTHR15710:SF108">
    <property type="entry name" value="OS03G0286100 PROTEIN"/>
    <property type="match status" value="1"/>
</dbReference>
<feature type="domain" description="RING-type" evidence="9">
    <location>
        <begin position="356"/>
        <end position="397"/>
    </location>
</feature>
<dbReference type="InterPro" id="IPR001841">
    <property type="entry name" value="Znf_RING"/>
</dbReference>
<dbReference type="Proteomes" id="UP001642260">
    <property type="component" value="Unassembled WGS sequence"/>
</dbReference>
<keyword evidence="11" id="KW-1185">Reference proteome</keyword>
<dbReference type="InterPro" id="IPR013083">
    <property type="entry name" value="Znf_RING/FYVE/PHD"/>
</dbReference>
<dbReference type="FunFam" id="3.30.40.10:FF:000127">
    <property type="entry name" value="E3 ubiquitin-protein ligase RNF181"/>
    <property type="match status" value="1"/>
</dbReference>
<evidence type="ECO:0000256" key="3">
    <source>
        <dbReference type="ARBA" id="ARBA00022679"/>
    </source>
</evidence>
<dbReference type="SUPFAM" id="SSF57850">
    <property type="entry name" value="RING/U-box"/>
    <property type="match status" value="1"/>
</dbReference>
<dbReference type="Pfam" id="PF13639">
    <property type="entry name" value="zf-RING_2"/>
    <property type="match status" value="1"/>
</dbReference>
<dbReference type="GO" id="GO:0016567">
    <property type="term" value="P:protein ubiquitination"/>
    <property type="evidence" value="ECO:0007669"/>
    <property type="project" value="UniProtKB-ARBA"/>
</dbReference>
<protein>
    <recommendedName>
        <fullName evidence="2">RING-type E3 ubiquitin transferase</fullName>
        <ecNumber evidence="2">2.3.2.27</ecNumber>
    </recommendedName>
</protein>
<name>A0ABC8LTK7_ERUVS</name>
<organism evidence="10 11">
    <name type="scientific">Eruca vesicaria subsp. sativa</name>
    <name type="common">Garden rocket</name>
    <name type="synonym">Eruca sativa</name>
    <dbReference type="NCBI Taxonomy" id="29727"/>
    <lineage>
        <taxon>Eukaryota</taxon>
        <taxon>Viridiplantae</taxon>
        <taxon>Streptophyta</taxon>
        <taxon>Embryophyta</taxon>
        <taxon>Tracheophyta</taxon>
        <taxon>Spermatophyta</taxon>
        <taxon>Magnoliopsida</taxon>
        <taxon>eudicotyledons</taxon>
        <taxon>Gunneridae</taxon>
        <taxon>Pentapetalae</taxon>
        <taxon>rosids</taxon>
        <taxon>malvids</taxon>
        <taxon>Brassicales</taxon>
        <taxon>Brassicaceae</taxon>
        <taxon>Brassiceae</taxon>
        <taxon>Eruca</taxon>
    </lineage>
</organism>
<evidence type="ECO:0000313" key="11">
    <source>
        <dbReference type="Proteomes" id="UP001642260"/>
    </source>
</evidence>
<proteinExistence type="predicted"/>
<evidence type="ECO:0000256" key="2">
    <source>
        <dbReference type="ARBA" id="ARBA00012483"/>
    </source>
</evidence>
<evidence type="ECO:0000313" key="10">
    <source>
        <dbReference type="EMBL" id="CAH8386792.1"/>
    </source>
</evidence>
<dbReference type="GO" id="GO:0008270">
    <property type="term" value="F:zinc ion binding"/>
    <property type="evidence" value="ECO:0007669"/>
    <property type="project" value="UniProtKB-KW"/>
</dbReference>
<keyword evidence="7" id="KW-0862">Zinc</keyword>
<reference evidence="10 11" key="1">
    <citation type="submission" date="2022-03" db="EMBL/GenBank/DDBJ databases">
        <authorList>
            <person name="Macdonald S."/>
            <person name="Ahmed S."/>
            <person name="Newling K."/>
        </authorList>
    </citation>
    <scope>NUCLEOTIDE SEQUENCE [LARGE SCALE GENOMIC DNA]</scope>
</reference>